<reference evidence="1 2" key="1">
    <citation type="submission" date="2013-08" db="EMBL/GenBank/DDBJ databases">
        <authorList>
            <person name="Weinstock G."/>
            <person name="Sodergren E."/>
            <person name="Wylie T."/>
            <person name="Fulton L."/>
            <person name="Fulton R."/>
            <person name="Fronick C."/>
            <person name="O'Laughlin M."/>
            <person name="Godfrey J."/>
            <person name="Miner T."/>
            <person name="Herter B."/>
            <person name="Appelbaum E."/>
            <person name="Cordes M."/>
            <person name="Lek S."/>
            <person name="Wollam A."/>
            <person name="Pepin K.H."/>
            <person name="Palsikar V.B."/>
            <person name="Mitreva M."/>
            <person name="Wilson R.K."/>
        </authorList>
    </citation>
    <scope>NUCLEOTIDE SEQUENCE [LARGE SCALE GENOMIC DNA]</scope>
    <source>
        <strain evidence="1 2">ATCC 15930</strain>
    </source>
</reference>
<name>A0A069QL97_HOYLO</name>
<dbReference type="RefSeq" id="WP_018968036.1">
    <property type="nucleotide sequence ID" value="NZ_KB899220.1"/>
</dbReference>
<dbReference type="PATRIC" id="fig|1122985.7.peg.1152"/>
<evidence type="ECO:0000313" key="1">
    <source>
        <dbReference type="EMBL" id="KDR52804.1"/>
    </source>
</evidence>
<gene>
    <name evidence="1" type="ORF">HMPREF1991_01108</name>
</gene>
<dbReference type="AlphaFoldDB" id="A0A069QL97"/>
<organism evidence="1 2">
    <name type="scientific">Hoylesella loescheii DSM 19665 = JCM 12249 = ATCC 15930</name>
    <dbReference type="NCBI Taxonomy" id="1122985"/>
    <lineage>
        <taxon>Bacteria</taxon>
        <taxon>Pseudomonadati</taxon>
        <taxon>Bacteroidota</taxon>
        <taxon>Bacteroidia</taxon>
        <taxon>Bacteroidales</taxon>
        <taxon>Prevotellaceae</taxon>
        <taxon>Hoylesella</taxon>
    </lineage>
</organism>
<proteinExistence type="predicted"/>
<protein>
    <submittedName>
        <fullName evidence="1">Uncharacterized protein</fullName>
    </submittedName>
</protein>
<dbReference type="EMBL" id="JNGW01000044">
    <property type="protein sequence ID" value="KDR52804.1"/>
    <property type="molecule type" value="Genomic_DNA"/>
</dbReference>
<accession>A0A069QL97</accession>
<keyword evidence="2" id="KW-1185">Reference proteome</keyword>
<sequence length="73" mass="8596">MENNEHIRRPTSEELLLIEYLSQKAQYTLKPDWQQGVWAEPITEERNGDEHVSCGNSKMYEAYPIRFAHDPFG</sequence>
<dbReference type="Proteomes" id="UP000027442">
    <property type="component" value="Unassembled WGS sequence"/>
</dbReference>
<dbReference type="HOGENOM" id="CLU_2701699_0_0_10"/>
<evidence type="ECO:0000313" key="2">
    <source>
        <dbReference type="Proteomes" id="UP000027442"/>
    </source>
</evidence>
<comment type="caution">
    <text evidence="1">The sequence shown here is derived from an EMBL/GenBank/DDBJ whole genome shotgun (WGS) entry which is preliminary data.</text>
</comment>